<dbReference type="GO" id="GO:0030983">
    <property type="term" value="F:mismatched DNA binding"/>
    <property type="evidence" value="ECO:0007669"/>
    <property type="project" value="InterPro"/>
</dbReference>
<feature type="domain" description="DNA mismatch repair proteins mutS family" evidence="5">
    <location>
        <begin position="60"/>
        <end position="84"/>
    </location>
</feature>
<protein>
    <submittedName>
        <fullName evidence="6">MutS domain V protein</fullName>
    </submittedName>
</protein>
<dbReference type="SUPFAM" id="SSF52540">
    <property type="entry name" value="P-loop containing nucleoside triphosphate hydrolases"/>
    <property type="match status" value="1"/>
</dbReference>
<dbReference type="Proteomes" id="UP000242913">
    <property type="component" value="Unassembled WGS sequence"/>
</dbReference>
<evidence type="ECO:0000313" key="6">
    <source>
        <dbReference type="EMBL" id="OZC06245.1"/>
    </source>
</evidence>
<feature type="non-terminal residue" evidence="6">
    <location>
        <position position="85"/>
    </location>
</feature>
<dbReference type="AlphaFoldDB" id="A0A238BNM7"/>
<evidence type="ECO:0000259" key="5">
    <source>
        <dbReference type="Pfam" id="PF00488"/>
    </source>
</evidence>
<evidence type="ECO:0000313" key="7">
    <source>
        <dbReference type="Proteomes" id="UP000242913"/>
    </source>
</evidence>
<gene>
    <name evidence="6" type="ORF">X798_06765</name>
</gene>
<dbReference type="GO" id="GO:0140664">
    <property type="term" value="F:ATP-dependent DNA damage sensor activity"/>
    <property type="evidence" value="ECO:0007669"/>
    <property type="project" value="InterPro"/>
</dbReference>
<evidence type="ECO:0000256" key="2">
    <source>
        <dbReference type="ARBA" id="ARBA00022741"/>
    </source>
</evidence>
<dbReference type="GO" id="GO:0005524">
    <property type="term" value="F:ATP binding"/>
    <property type="evidence" value="ECO:0007669"/>
    <property type="project" value="UniProtKB-KW"/>
</dbReference>
<dbReference type="PANTHER" id="PTHR11361">
    <property type="entry name" value="DNA MISMATCH REPAIR PROTEIN MUTS FAMILY MEMBER"/>
    <property type="match status" value="1"/>
</dbReference>
<evidence type="ECO:0000256" key="3">
    <source>
        <dbReference type="ARBA" id="ARBA00022840"/>
    </source>
</evidence>
<dbReference type="GO" id="GO:0007131">
    <property type="term" value="P:reciprocal meiotic recombination"/>
    <property type="evidence" value="ECO:0007669"/>
    <property type="project" value="TreeGrafter"/>
</dbReference>
<dbReference type="InterPro" id="IPR045076">
    <property type="entry name" value="MutS"/>
</dbReference>
<proteinExistence type="inferred from homology"/>
<dbReference type="InterPro" id="IPR027417">
    <property type="entry name" value="P-loop_NTPase"/>
</dbReference>
<evidence type="ECO:0000256" key="1">
    <source>
        <dbReference type="ARBA" id="ARBA00006271"/>
    </source>
</evidence>
<dbReference type="InterPro" id="IPR000432">
    <property type="entry name" value="DNA_mismatch_repair_MutS_C"/>
</dbReference>
<organism evidence="6 7">
    <name type="scientific">Onchocerca flexuosa</name>
    <dbReference type="NCBI Taxonomy" id="387005"/>
    <lineage>
        <taxon>Eukaryota</taxon>
        <taxon>Metazoa</taxon>
        <taxon>Ecdysozoa</taxon>
        <taxon>Nematoda</taxon>
        <taxon>Chromadorea</taxon>
        <taxon>Rhabditida</taxon>
        <taxon>Spirurina</taxon>
        <taxon>Spiruromorpha</taxon>
        <taxon>Filarioidea</taxon>
        <taxon>Onchocercidae</taxon>
        <taxon>Onchocerca</taxon>
    </lineage>
</organism>
<dbReference type="PANTHER" id="PTHR11361:SF21">
    <property type="entry name" value="MUTS PROTEIN HOMOLOG 4"/>
    <property type="match status" value="1"/>
</dbReference>
<sequence>MVDFIACLAEYAMKTPSVRPSFSPSMSMIIKQGRHPLLDLASENFIPNDVYLSFESRVNIITGPNMAGKSTYLKQICLLQVLAQT</sequence>
<keyword evidence="3" id="KW-0067">ATP-binding</keyword>
<dbReference type="Gene3D" id="3.40.50.300">
    <property type="entry name" value="P-loop containing nucleotide triphosphate hydrolases"/>
    <property type="match status" value="1"/>
</dbReference>
<keyword evidence="2" id="KW-0547">Nucleotide-binding</keyword>
<comment type="similarity">
    <text evidence="1">Belongs to the DNA mismatch repair MutS family.</text>
</comment>
<dbReference type="GO" id="GO:0005634">
    <property type="term" value="C:nucleus"/>
    <property type="evidence" value="ECO:0007669"/>
    <property type="project" value="TreeGrafter"/>
</dbReference>
<accession>A0A238BNM7</accession>
<dbReference type="Pfam" id="PF00488">
    <property type="entry name" value="MutS_V"/>
    <property type="match status" value="1"/>
</dbReference>
<name>A0A238BNM7_9BILA</name>
<reference evidence="6 7" key="1">
    <citation type="submission" date="2015-12" db="EMBL/GenBank/DDBJ databases">
        <title>Draft genome of the nematode, Onchocerca flexuosa.</title>
        <authorList>
            <person name="Mitreva M."/>
        </authorList>
    </citation>
    <scope>NUCLEOTIDE SEQUENCE [LARGE SCALE GENOMIC DNA]</scope>
    <source>
        <strain evidence="6">Red Deer</strain>
    </source>
</reference>
<keyword evidence="4" id="KW-0238">DNA-binding</keyword>
<dbReference type="OrthoDB" id="5866961at2759"/>
<evidence type="ECO:0000256" key="4">
    <source>
        <dbReference type="ARBA" id="ARBA00023125"/>
    </source>
</evidence>
<dbReference type="EMBL" id="KZ270162">
    <property type="protein sequence ID" value="OZC06245.1"/>
    <property type="molecule type" value="Genomic_DNA"/>
</dbReference>
<dbReference type="GO" id="GO:0006298">
    <property type="term" value="P:mismatch repair"/>
    <property type="evidence" value="ECO:0007669"/>
    <property type="project" value="InterPro"/>
</dbReference>
<keyword evidence="7" id="KW-1185">Reference proteome</keyword>